<dbReference type="SMART" id="SM00228">
    <property type="entry name" value="PDZ"/>
    <property type="match status" value="1"/>
</dbReference>
<dbReference type="Pfam" id="PF03572">
    <property type="entry name" value="Peptidase_S41"/>
    <property type="match status" value="1"/>
</dbReference>
<dbReference type="PANTHER" id="PTHR32060">
    <property type="entry name" value="TAIL-SPECIFIC PROTEASE"/>
    <property type="match status" value="1"/>
</dbReference>
<evidence type="ECO:0000259" key="7">
    <source>
        <dbReference type="PROSITE" id="PS50106"/>
    </source>
</evidence>
<keyword evidence="9" id="KW-1185">Reference proteome</keyword>
<dbReference type="InterPro" id="IPR036034">
    <property type="entry name" value="PDZ_sf"/>
</dbReference>
<keyword evidence="3 5" id="KW-0378">Hydrolase</keyword>
<dbReference type="GO" id="GO:0008236">
    <property type="term" value="F:serine-type peptidase activity"/>
    <property type="evidence" value="ECO:0007669"/>
    <property type="project" value="UniProtKB-KW"/>
</dbReference>
<evidence type="ECO:0000313" key="9">
    <source>
        <dbReference type="Proteomes" id="UP000460549"/>
    </source>
</evidence>
<reference evidence="8 9" key="1">
    <citation type="submission" date="2019-08" db="EMBL/GenBank/DDBJ databases">
        <title>In-depth cultivation of the pig gut microbiome towards novel bacterial diversity and tailored functional studies.</title>
        <authorList>
            <person name="Wylensek D."/>
            <person name="Hitch T.C.A."/>
            <person name="Clavel T."/>
        </authorList>
    </citation>
    <scope>NUCLEOTIDE SEQUENCE [LARGE SCALE GENOMIC DNA]</scope>
    <source>
        <strain evidence="8 9">NM-380-WT-3C1</strain>
    </source>
</reference>
<evidence type="ECO:0000313" key="8">
    <source>
        <dbReference type="EMBL" id="MSU06233.1"/>
    </source>
</evidence>
<dbReference type="GO" id="GO:0006508">
    <property type="term" value="P:proteolysis"/>
    <property type="evidence" value="ECO:0007669"/>
    <property type="project" value="UniProtKB-KW"/>
</dbReference>
<dbReference type="InterPro" id="IPR041489">
    <property type="entry name" value="PDZ_6"/>
</dbReference>
<dbReference type="Proteomes" id="UP000460549">
    <property type="component" value="Unassembled WGS sequence"/>
</dbReference>
<dbReference type="SUPFAM" id="SSF52096">
    <property type="entry name" value="ClpP/crotonase"/>
    <property type="match status" value="1"/>
</dbReference>
<dbReference type="NCBIfam" id="TIGR00225">
    <property type="entry name" value="prc"/>
    <property type="match status" value="1"/>
</dbReference>
<feature type="signal peptide" evidence="6">
    <location>
        <begin position="1"/>
        <end position="23"/>
    </location>
</feature>
<evidence type="ECO:0000256" key="4">
    <source>
        <dbReference type="ARBA" id="ARBA00022825"/>
    </source>
</evidence>
<dbReference type="InterPro" id="IPR005151">
    <property type="entry name" value="Tail-specific_protease"/>
</dbReference>
<evidence type="ECO:0000256" key="6">
    <source>
        <dbReference type="SAM" id="SignalP"/>
    </source>
</evidence>
<dbReference type="Gene3D" id="3.30.750.44">
    <property type="match status" value="1"/>
</dbReference>
<dbReference type="AlphaFoldDB" id="A0A7X2TRQ9"/>
<sequence length="479" mass="53428">MLKKTLLSLIIILISATLLFAGASNESTSKSSSYSSPLAQVQVTNISETLLGLNTLYQYLNQNFLYDIDIDKVEEELTKALFKALNDPYSEYITEEESEEFTEDITGTYVGIGTYLTKYSPSYIDWDKKETYMVEIIAPFPGGPADRAGIRSGDLISHVNGETVYDLTATEASKLIRGKKGEPITLTINRGNAVFDVTLYPEEVTTPNTTSLIIDKTNIGYISISTFTQKTHELFSEDLRNLMNNNIKGLIIDLRNNGGGIVDSATMIANFFLPDGATIMSIQHKEGSGKQNYSAIASNDTRKVLNIPIVILTNGGTASASEILTAALKDNNRATVIGSKTFGKGIVQDSAMWKNGYIKFTTAYYLTPNGDNIHEKGIEPDILIEDHVYTDEEIKAYYKFIEDNRDDISAYIKAHPEYTKENMDNYVMLHSDIDFPELALKLLIRNEYIYSLPYSERPKVDTIYDSALIEAISFLEKVE</sequence>
<dbReference type="PANTHER" id="PTHR32060:SF30">
    <property type="entry name" value="CARBOXY-TERMINAL PROCESSING PROTEASE CTPA"/>
    <property type="match status" value="1"/>
</dbReference>
<feature type="domain" description="PDZ" evidence="7">
    <location>
        <begin position="141"/>
        <end position="177"/>
    </location>
</feature>
<evidence type="ECO:0000256" key="5">
    <source>
        <dbReference type="RuleBase" id="RU004404"/>
    </source>
</evidence>
<keyword evidence="6" id="KW-0732">Signal</keyword>
<dbReference type="GO" id="GO:0007165">
    <property type="term" value="P:signal transduction"/>
    <property type="evidence" value="ECO:0007669"/>
    <property type="project" value="TreeGrafter"/>
</dbReference>
<protein>
    <submittedName>
        <fullName evidence="8">S41 family peptidase</fullName>
    </submittedName>
</protein>
<dbReference type="SUPFAM" id="SSF50156">
    <property type="entry name" value="PDZ domain-like"/>
    <property type="match status" value="1"/>
</dbReference>
<dbReference type="InterPro" id="IPR029045">
    <property type="entry name" value="ClpP/crotonase-like_dom_sf"/>
</dbReference>
<gene>
    <name evidence="8" type="ORF">FYJ80_05500</name>
</gene>
<accession>A0A7X2TRQ9</accession>
<dbReference type="GO" id="GO:0030288">
    <property type="term" value="C:outer membrane-bounded periplasmic space"/>
    <property type="evidence" value="ECO:0007669"/>
    <property type="project" value="TreeGrafter"/>
</dbReference>
<dbReference type="PROSITE" id="PS50106">
    <property type="entry name" value="PDZ"/>
    <property type="match status" value="1"/>
</dbReference>
<comment type="caution">
    <text evidence="8">The sequence shown here is derived from an EMBL/GenBank/DDBJ whole genome shotgun (WGS) entry which is preliminary data.</text>
</comment>
<dbReference type="InterPro" id="IPR001478">
    <property type="entry name" value="PDZ"/>
</dbReference>
<dbReference type="Gene3D" id="3.90.226.10">
    <property type="entry name" value="2-enoyl-CoA Hydratase, Chain A, domain 1"/>
    <property type="match status" value="1"/>
</dbReference>
<dbReference type="Pfam" id="PF17820">
    <property type="entry name" value="PDZ_6"/>
    <property type="match status" value="1"/>
</dbReference>
<dbReference type="EMBL" id="VUNN01000008">
    <property type="protein sequence ID" value="MSU06233.1"/>
    <property type="molecule type" value="Genomic_DNA"/>
</dbReference>
<dbReference type="GO" id="GO:0004175">
    <property type="term" value="F:endopeptidase activity"/>
    <property type="evidence" value="ECO:0007669"/>
    <property type="project" value="TreeGrafter"/>
</dbReference>
<dbReference type="CDD" id="cd06782">
    <property type="entry name" value="cpPDZ_CPP-like"/>
    <property type="match status" value="1"/>
</dbReference>
<organism evidence="8 9">
    <name type="scientific">Bullifex porci</name>
    <dbReference type="NCBI Taxonomy" id="2606638"/>
    <lineage>
        <taxon>Bacteria</taxon>
        <taxon>Pseudomonadati</taxon>
        <taxon>Spirochaetota</taxon>
        <taxon>Spirochaetia</taxon>
        <taxon>Spirochaetales</taxon>
        <taxon>Spirochaetaceae</taxon>
        <taxon>Bullifex</taxon>
    </lineage>
</organism>
<dbReference type="SMART" id="SM00245">
    <property type="entry name" value="TSPc"/>
    <property type="match status" value="1"/>
</dbReference>
<evidence type="ECO:0000256" key="1">
    <source>
        <dbReference type="ARBA" id="ARBA00009179"/>
    </source>
</evidence>
<dbReference type="CDD" id="cd07560">
    <property type="entry name" value="Peptidase_S41_CPP"/>
    <property type="match status" value="1"/>
</dbReference>
<keyword evidence="2 5" id="KW-0645">Protease</keyword>
<evidence type="ECO:0000256" key="3">
    <source>
        <dbReference type="ARBA" id="ARBA00022801"/>
    </source>
</evidence>
<proteinExistence type="inferred from homology"/>
<comment type="similarity">
    <text evidence="1 5">Belongs to the peptidase S41A family.</text>
</comment>
<keyword evidence="4 5" id="KW-0720">Serine protease</keyword>
<dbReference type="InterPro" id="IPR004447">
    <property type="entry name" value="Peptidase_S41A"/>
</dbReference>
<name>A0A7X2TRQ9_9SPIO</name>
<dbReference type="RefSeq" id="WP_154425203.1">
    <property type="nucleotide sequence ID" value="NZ_VUNN01000008.1"/>
</dbReference>
<dbReference type="Gene3D" id="2.30.42.10">
    <property type="match status" value="1"/>
</dbReference>
<evidence type="ECO:0000256" key="2">
    <source>
        <dbReference type="ARBA" id="ARBA00022670"/>
    </source>
</evidence>
<feature type="chain" id="PRO_5031200520" evidence="6">
    <location>
        <begin position="24"/>
        <end position="479"/>
    </location>
</feature>